<dbReference type="InterPro" id="IPR025738">
    <property type="entry name" value="BatD"/>
</dbReference>
<reference evidence="4 5" key="1">
    <citation type="submission" date="2016-11" db="EMBL/GenBank/DDBJ databases">
        <authorList>
            <person name="Jaros S."/>
            <person name="Januszkiewicz K."/>
            <person name="Wedrychowicz H."/>
        </authorList>
    </citation>
    <scope>NUCLEOTIDE SEQUENCE [LARGE SCALE GENOMIC DNA]</scope>
    <source>
        <strain evidence="4 5">DSM 26910</strain>
    </source>
</reference>
<dbReference type="EMBL" id="FQUM01000018">
    <property type="protein sequence ID" value="SHG00333.1"/>
    <property type="molecule type" value="Genomic_DNA"/>
</dbReference>
<organism evidence="4 5">
    <name type="scientific">Mariniphaga anaerophila</name>
    <dbReference type="NCBI Taxonomy" id="1484053"/>
    <lineage>
        <taxon>Bacteria</taxon>
        <taxon>Pseudomonadati</taxon>
        <taxon>Bacteroidota</taxon>
        <taxon>Bacteroidia</taxon>
        <taxon>Marinilabiliales</taxon>
        <taxon>Prolixibacteraceae</taxon>
        <taxon>Mariniphaga</taxon>
    </lineage>
</organism>
<accession>A0A1M5G9B4</accession>
<name>A0A1M5G9B4_9BACT</name>
<evidence type="ECO:0000313" key="4">
    <source>
        <dbReference type="EMBL" id="SHG00333.1"/>
    </source>
</evidence>
<keyword evidence="5" id="KW-1185">Reference proteome</keyword>
<keyword evidence="2" id="KW-0812">Transmembrane</keyword>
<feature type="compositionally biased region" description="Acidic residues" evidence="1">
    <location>
        <begin position="317"/>
        <end position="330"/>
    </location>
</feature>
<keyword evidence="3" id="KW-0732">Signal</keyword>
<protein>
    <recommendedName>
        <fullName evidence="6">Oxygen tolerance</fullName>
    </recommendedName>
</protein>
<evidence type="ECO:0008006" key="6">
    <source>
        <dbReference type="Google" id="ProtNLM"/>
    </source>
</evidence>
<keyword evidence="2" id="KW-0472">Membrane</keyword>
<feature type="signal peptide" evidence="3">
    <location>
        <begin position="1"/>
        <end position="22"/>
    </location>
</feature>
<gene>
    <name evidence="4" type="ORF">SAMN05444274_11812</name>
</gene>
<dbReference type="RefSeq" id="WP_139249802.1">
    <property type="nucleotide sequence ID" value="NZ_FQUM01000018.1"/>
</dbReference>
<keyword evidence="2" id="KW-1133">Transmembrane helix</keyword>
<dbReference type="Proteomes" id="UP000184164">
    <property type="component" value="Unassembled WGS sequence"/>
</dbReference>
<evidence type="ECO:0000256" key="1">
    <source>
        <dbReference type="SAM" id="MobiDB-lite"/>
    </source>
</evidence>
<dbReference type="AlphaFoldDB" id="A0A1M5G9B4"/>
<feature type="transmembrane region" description="Helical" evidence="2">
    <location>
        <begin position="158"/>
        <end position="179"/>
    </location>
</feature>
<feature type="region of interest" description="Disordered" evidence="1">
    <location>
        <begin position="308"/>
        <end position="330"/>
    </location>
</feature>
<dbReference type="Pfam" id="PF13584">
    <property type="entry name" value="BatD"/>
    <property type="match status" value="1"/>
</dbReference>
<feature type="chain" id="PRO_5009910377" description="Oxygen tolerance" evidence="3">
    <location>
        <begin position="23"/>
        <end position="330"/>
    </location>
</feature>
<proteinExistence type="predicted"/>
<sequence>MKFKTKIGSLVLLILIAATANAQRIKASASIDSTNILLGDQVKLFLEIDHPKNVQVTFPNVPDTLLQNVEVLGKSAIDTVEMDDESFQKQIQSYLITSFDSGSYRIPPFWFKLDLDGRIDSIPSNGVTLHVHSMQIDTTRGPTDIKYPYGAPVTLKEVVPYILGVILIAAILFFIFYAIKRKKNNQPIFVLPKKPKEPAHIVALRELDRIKQEKAWQKGKTKQYYSEVTEALRKYIDDRFEIQAMEQTSDETIACFRAQRSLLKDKTFENLSRILKLADLVKFAKYQTTPDDDNMTLVNAYFFINETKPEEKKPETPEETEEEGEDVQIK</sequence>
<dbReference type="STRING" id="1484053.SAMN05444274_11812"/>
<evidence type="ECO:0000313" key="5">
    <source>
        <dbReference type="Proteomes" id="UP000184164"/>
    </source>
</evidence>
<dbReference type="OrthoDB" id="9807384at2"/>
<evidence type="ECO:0000256" key="2">
    <source>
        <dbReference type="SAM" id="Phobius"/>
    </source>
</evidence>
<evidence type="ECO:0000256" key="3">
    <source>
        <dbReference type="SAM" id="SignalP"/>
    </source>
</evidence>